<dbReference type="EMBL" id="BAAAHD010000008">
    <property type="protein sequence ID" value="GAA0550959.1"/>
    <property type="molecule type" value="Genomic_DNA"/>
</dbReference>
<dbReference type="SUPFAM" id="SSF46689">
    <property type="entry name" value="Homeodomain-like"/>
    <property type="match status" value="1"/>
</dbReference>
<dbReference type="PROSITE" id="PS50977">
    <property type="entry name" value="HTH_TETR_2"/>
    <property type="match status" value="1"/>
</dbReference>
<dbReference type="EMBL" id="JACHMV010000001">
    <property type="protein sequence ID" value="MBB4778534.1"/>
    <property type="molecule type" value="Genomic_DNA"/>
</dbReference>
<protein>
    <submittedName>
        <fullName evidence="5">AcrR family transcriptional regulator</fullName>
    </submittedName>
</protein>
<dbReference type="PRINTS" id="PR00455">
    <property type="entry name" value="HTHTETR"/>
</dbReference>
<proteinExistence type="predicted"/>
<evidence type="ECO:0000256" key="2">
    <source>
        <dbReference type="PROSITE-ProRule" id="PRU00335"/>
    </source>
</evidence>
<accession>A0A7W7N1V0</accession>
<reference evidence="4" key="4">
    <citation type="submission" date="2023-12" db="EMBL/GenBank/DDBJ databases">
        <authorList>
            <person name="Sun Q."/>
            <person name="Inoue M."/>
        </authorList>
    </citation>
    <scope>NUCLEOTIDE SEQUENCE</scope>
    <source>
        <strain evidence="4">JCM 10667</strain>
    </source>
</reference>
<dbReference type="GO" id="GO:0003677">
    <property type="term" value="F:DNA binding"/>
    <property type="evidence" value="ECO:0007669"/>
    <property type="project" value="UniProtKB-UniRule"/>
</dbReference>
<dbReference type="Proteomes" id="UP001501427">
    <property type="component" value="Unassembled WGS sequence"/>
</dbReference>
<evidence type="ECO:0000259" key="3">
    <source>
        <dbReference type="PROSITE" id="PS50977"/>
    </source>
</evidence>
<comment type="caution">
    <text evidence="5">The sequence shown here is derived from an EMBL/GenBank/DDBJ whole genome shotgun (WGS) entry which is preliminary data.</text>
</comment>
<dbReference type="AlphaFoldDB" id="A0A7W7N1V0"/>
<keyword evidence="1 2" id="KW-0238">DNA-binding</keyword>
<dbReference type="Pfam" id="PF00440">
    <property type="entry name" value="TetR_N"/>
    <property type="match status" value="1"/>
</dbReference>
<name>A0A7W7N1V0_9ACTN</name>
<dbReference type="RefSeq" id="WP_184889605.1">
    <property type="nucleotide sequence ID" value="NZ_BAAAHD010000008.1"/>
</dbReference>
<dbReference type="Proteomes" id="UP000549343">
    <property type="component" value="Unassembled WGS sequence"/>
</dbReference>
<dbReference type="InterPro" id="IPR001647">
    <property type="entry name" value="HTH_TetR"/>
</dbReference>
<evidence type="ECO:0000313" key="6">
    <source>
        <dbReference type="Proteomes" id="UP000549343"/>
    </source>
</evidence>
<sequence length="188" mass="21126">MGTARATQPSRRPEQTRRAITEALLDLLRERGRVPTAADIAARAGVSRRSVFVHFADLDELYVAAGQRQAERLLAAIEPIDPGLPLPERIDRFAGRLERVYETMTPVRRVAIAASASGVVAKLINEGDEWLRHMLREVFAAEFAGRDPLLPDIVDAAVSWGSWYHLRRLSLEDRRRCLRDLLRALIPA</sequence>
<gene>
    <name evidence="5" type="ORF">F4557_006952</name>
    <name evidence="4" type="ORF">GCM10009546_11270</name>
</gene>
<organism evidence="5 6">
    <name type="scientific">Actinomadura livida</name>
    <dbReference type="NCBI Taxonomy" id="79909"/>
    <lineage>
        <taxon>Bacteria</taxon>
        <taxon>Bacillati</taxon>
        <taxon>Actinomycetota</taxon>
        <taxon>Actinomycetes</taxon>
        <taxon>Streptosporangiales</taxon>
        <taxon>Thermomonosporaceae</taxon>
        <taxon>Actinomadura</taxon>
    </lineage>
</organism>
<evidence type="ECO:0000313" key="7">
    <source>
        <dbReference type="Proteomes" id="UP001501427"/>
    </source>
</evidence>
<evidence type="ECO:0000256" key="1">
    <source>
        <dbReference type="ARBA" id="ARBA00023125"/>
    </source>
</evidence>
<keyword evidence="7" id="KW-1185">Reference proteome</keyword>
<reference evidence="5 6" key="3">
    <citation type="submission" date="2020-08" db="EMBL/GenBank/DDBJ databases">
        <title>Sequencing the genomes of 1000 actinobacteria strains.</title>
        <authorList>
            <person name="Klenk H.-P."/>
        </authorList>
    </citation>
    <scope>NUCLEOTIDE SEQUENCE [LARGE SCALE GENOMIC DNA]</scope>
    <source>
        <strain evidence="5 6">DSM 44772</strain>
    </source>
</reference>
<dbReference type="InterPro" id="IPR009057">
    <property type="entry name" value="Homeodomain-like_sf"/>
</dbReference>
<reference evidence="7" key="2">
    <citation type="journal article" date="2019" name="Int. J. Syst. Evol. Microbiol.">
        <title>The Global Catalogue of Microorganisms (GCM) 10K type strain sequencing project: providing services to taxonomists for standard genome sequencing and annotation.</title>
        <authorList>
            <consortium name="The Broad Institute Genomics Platform"/>
            <consortium name="The Broad Institute Genome Sequencing Center for Infectious Disease"/>
            <person name="Wu L."/>
            <person name="Ma J."/>
        </authorList>
    </citation>
    <scope>NUCLEOTIDE SEQUENCE [LARGE SCALE GENOMIC DNA]</scope>
    <source>
        <strain evidence="7">JCM 10667</strain>
    </source>
</reference>
<feature type="DNA-binding region" description="H-T-H motif" evidence="2">
    <location>
        <begin position="36"/>
        <end position="55"/>
    </location>
</feature>
<evidence type="ECO:0000313" key="5">
    <source>
        <dbReference type="EMBL" id="MBB4778534.1"/>
    </source>
</evidence>
<dbReference type="Gene3D" id="1.10.357.10">
    <property type="entry name" value="Tetracycline Repressor, domain 2"/>
    <property type="match status" value="1"/>
</dbReference>
<feature type="domain" description="HTH tetR-type" evidence="3">
    <location>
        <begin position="14"/>
        <end position="73"/>
    </location>
</feature>
<reference evidence="4" key="1">
    <citation type="journal article" date="2014" name="Int. J. Syst. Evol. Microbiol.">
        <title>Complete genome of a new Firmicutes species belonging to the dominant human colonic microbiota ('Ruminococcus bicirculans') reveals two chromosomes and a selective capacity to utilize plant glucans.</title>
        <authorList>
            <consortium name="NISC Comparative Sequencing Program"/>
            <person name="Wegmann U."/>
            <person name="Louis P."/>
            <person name="Goesmann A."/>
            <person name="Henrissat B."/>
            <person name="Duncan S.H."/>
            <person name="Flint H.J."/>
        </authorList>
    </citation>
    <scope>NUCLEOTIDE SEQUENCE</scope>
    <source>
        <strain evidence="4">JCM 10667</strain>
    </source>
</reference>
<evidence type="ECO:0000313" key="4">
    <source>
        <dbReference type="EMBL" id="GAA0550959.1"/>
    </source>
</evidence>